<reference evidence="2 3" key="1">
    <citation type="journal article" date="2022" name="Nat. Plants">
        <title>Genomes of leafy and leafless Platanthera orchids illuminate the evolution of mycoheterotrophy.</title>
        <authorList>
            <person name="Li M.H."/>
            <person name="Liu K.W."/>
            <person name="Li Z."/>
            <person name="Lu H.C."/>
            <person name="Ye Q.L."/>
            <person name="Zhang D."/>
            <person name="Wang J.Y."/>
            <person name="Li Y.F."/>
            <person name="Zhong Z.M."/>
            <person name="Liu X."/>
            <person name="Yu X."/>
            <person name="Liu D.K."/>
            <person name="Tu X.D."/>
            <person name="Liu B."/>
            <person name="Hao Y."/>
            <person name="Liao X.Y."/>
            <person name="Jiang Y.T."/>
            <person name="Sun W.H."/>
            <person name="Chen J."/>
            <person name="Chen Y.Q."/>
            <person name="Ai Y."/>
            <person name="Zhai J.W."/>
            <person name="Wu S.S."/>
            <person name="Zhou Z."/>
            <person name="Hsiao Y.Y."/>
            <person name="Wu W.L."/>
            <person name="Chen Y.Y."/>
            <person name="Lin Y.F."/>
            <person name="Hsu J.L."/>
            <person name="Li C.Y."/>
            <person name="Wang Z.W."/>
            <person name="Zhao X."/>
            <person name="Zhong W.Y."/>
            <person name="Ma X.K."/>
            <person name="Ma L."/>
            <person name="Huang J."/>
            <person name="Chen G.Z."/>
            <person name="Huang M.Z."/>
            <person name="Huang L."/>
            <person name="Peng D.H."/>
            <person name="Luo Y.B."/>
            <person name="Zou S.Q."/>
            <person name="Chen S.P."/>
            <person name="Lan S."/>
            <person name="Tsai W.C."/>
            <person name="Van de Peer Y."/>
            <person name="Liu Z.J."/>
        </authorList>
    </citation>
    <scope>NUCLEOTIDE SEQUENCE [LARGE SCALE GENOMIC DNA]</scope>
    <source>
        <strain evidence="2">Lor288</strain>
    </source>
</reference>
<comment type="caution">
    <text evidence="2">The sequence shown here is derived from an EMBL/GenBank/DDBJ whole genome shotgun (WGS) entry which is preliminary data.</text>
</comment>
<organism evidence="2 3">
    <name type="scientific">Platanthera guangdongensis</name>
    <dbReference type="NCBI Taxonomy" id="2320717"/>
    <lineage>
        <taxon>Eukaryota</taxon>
        <taxon>Viridiplantae</taxon>
        <taxon>Streptophyta</taxon>
        <taxon>Embryophyta</taxon>
        <taxon>Tracheophyta</taxon>
        <taxon>Spermatophyta</taxon>
        <taxon>Magnoliopsida</taxon>
        <taxon>Liliopsida</taxon>
        <taxon>Asparagales</taxon>
        <taxon>Orchidaceae</taxon>
        <taxon>Orchidoideae</taxon>
        <taxon>Orchideae</taxon>
        <taxon>Orchidinae</taxon>
        <taxon>Platanthera</taxon>
    </lineage>
</organism>
<gene>
    <name evidence="2" type="ORF">KSP40_PGU004024</name>
</gene>
<proteinExistence type="predicted"/>
<dbReference type="Proteomes" id="UP001412067">
    <property type="component" value="Unassembled WGS sequence"/>
</dbReference>
<keyword evidence="3" id="KW-1185">Reference proteome</keyword>
<evidence type="ECO:0000313" key="3">
    <source>
        <dbReference type="Proteomes" id="UP001412067"/>
    </source>
</evidence>
<evidence type="ECO:0000313" key="2">
    <source>
        <dbReference type="EMBL" id="KAK8970666.1"/>
    </source>
</evidence>
<sequence>MTCVDAGRGTVGAAEARRRREGADRNLEFSRSRTNKELSHPIVKSAPSSPRLCACRHIVPPTTGHRRSLAPLVAYNSRISLEAGELSIPPEYRSSPARTIAVILLRLQATPPLDDFAAPATGSNRVLCSDNNFNFFLLQLSIIEVI</sequence>
<name>A0ABR2N2W0_9ASPA</name>
<accession>A0ABR2N2W0</accession>
<feature type="region of interest" description="Disordered" evidence="1">
    <location>
        <begin position="1"/>
        <end position="48"/>
    </location>
</feature>
<protein>
    <submittedName>
        <fullName evidence="2">Uncharacterized protein</fullName>
    </submittedName>
</protein>
<feature type="compositionally biased region" description="Basic and acidic residues" evidence="1">
    <location>
        <begin position="15"/>
        <end position="39"/>
    </location>
</feature>
<feature type="compositionally biased region" description="Low complexity" evidence="1">
    <location>
        <begin position="1"/>
        <end position="14"/>
    </location>
</feature>
<evidence type="ECO:0000256" key="1">
    <source>
        <dbReference type="SAM" id="MobiDB-lite"/>
    </source>
</evidence>
<dbReference type="EMBL" id="JBBWWR010000001">
    <property type="protein sequence ID" value="KAK8970666.1"/>
    <property type="molecule type" value="Genomic_DNA"/>
</dbReference>